<accession>A0ABD0V6P1</accession>
<reference evidence="2 3" key="1">
    <citation type="journal article" date="2024" name="Plant Biotechnol. J.">
        <title>Dendrobium thyrsiflorum genome and its molecular insights into genes involved in important horticultural traits.</title>
        <authorList>
            <person name="Chen B."/>
            <person name="Wang J.Y."/>
            <person name="Zheng P.J."/>
            <person name="Li K.L."/>
            <person name="Liang Y.M."/>
            <person name="Chen X.F."/>
            <person name="Zhang C."/>
            <person name="Zhao X."/>
            <person name="He X."/>
            <person name="Zhang G.Q."/>
            <person name="Liu Z.J."/>
            <person name="Xu Q."/>
        </authorList>
    </citation>
    <scope>NUCLEOTIDE SEQUENCE [LARGE SCALE GENOMIC DNA]</scope>
    <source>
        <strain evidence="2">GZMU011</strain>
    </source>
</reference>
<name>A0ABD0V6P1_DENTH</name>
<evidence type="ECO:0000313" key="3">
    <source>
        <dbReference type="Proteomes" id="UP001552299"/>
    </source>
</evidence>
<feature type="region of interest" description="Disordered" evidence="1">
    <location>
        <begin position="162"/>
        <end position="183"/>
    </location>
</feature>
<dbReference type="EMBL" id="JANQDX010000008">
    <property type="protein sequence ID" value="KAL0920465.1"/>
    <property type="molecule type" value="Genomic_DNA"/>
</dbReference>
<protein>
    <recommendedName>
        <fullName evidence="4">Zinc knuckle CX2CX4HX4C domain-containing protein</fullName>
    </recommendedName>
</protein>
<dbReference type="PANTHER" id="PTHR31286:SF99">
    <property type="entry name" value="DUF4283 DOMAIN-CONTAINING PROTEIN"/>
    <property type="match status" value="1"/>
</dbReference>
<feature type="region of interest" description="Disordered" evidence="1">
    <location>
        <begin position="62"/>
        <end position="93"/>
    </location>
</feature>
<dbReference type="PANTHER" id="PTHR31286">
    <property type="entry name" value="GLYCINE-RICH CELL WALL STRUCTURAL PROTEIN 1.8-LIKE"/>
    <property type="match status" value="1"/>
</dbReference>
<sequence length="183" mass="21339">MSSWGYISYSRVSVKIDLARQLQRGVWIMGLQERFFQRIEYEGLSHICFNYGYIGHKIDSCPTKNQHHAPSKQAIQQPSAEVQPNKTSHPTQHAPQWTVTWRLMIKSPRHQDKNAKIQDMDEISNIVLNLKKQWLRVSKQLEKELQQRGPIASLLRKRKKASDNIMGGESPRMRDGNFPLYDL</sequence>
<organism evidence="2 3">
    <name type="scientific">Dendrobium thyrsiflorum</name>
    <name type="common">Pinecone-like raceme dendrobium</name>
    <name type="synonym">Orchid</name>
    <dbReference type="NCBI Taxonomy" id="117978"/>
    <lineage>
        <taxon>Eukaryota</taxon>
        <taxon>Viridiplantae</taxon>
        <taxon>Streptophyta</taxon>
        <taxon>Embryophyta</taxon>
        <taxon>Tracheophyta</taxon>
        <taxon>Spermatophyta</taxon>
        <taxon>Magnoliopsida</taxon>
        <taxon>Liliopsida</taxon>
        <taxon>Asparagales</taxon>
        <taxon>Orchidaceae</taxon>
        <taxon>Epidendroideae</taxon>
        <taxon>Malaxideae</taxon>
        <taxon>Dendrobiinae</taxon>
        <taxon>Dendrobium</taxon>
    </lineage>
</organism>
<gene>
    <name evidence="2" type="ORF">M5K25_009604</name>
</gene>
<keyword evidence="3" id="KW-1185">Reference proteome</keyword>
<evidence type="ECO:0000313" key="2">
    <source>
        <dbReference type="EMBL" id="KAL0920465.1"/>
    </source>
</evidence>
<dbReference type="AlphaFoldDB" id="A0ABD0V6P1"/>
<feature type="compositionally biased region" description="Polar residues" evidence="1">
    <location>
        <begin position="73"/>
        <end position="93"/>
    </location>
</feature>
<dbReference type="Proteomes" id="UP001552299">
    <property type="component" value="Unassembled WGS sequence"/>
</dbReference>
<dbReference type="InterPro" id="IPR040256">
    <property type="entry name" value="At4g02000-like"/>
</dbReference>
<evidence type="ECO:0008006" key="4">
    <source>
        <dbReference type="Google" id="ProtNLM"/>
    </source>
</evidence>
<proteinExistence type="predicted"/>
<evidence type="ECO:0000256" key="1">
    <source>
        <dbReference type="SAM" id="MobiDB-lite"/>
    </source>
</evidence>
<comment type="caution">
    <text evidence="2">The sequence shown here is derived from an EMBL/GenBank/DDBJ whole genome shotgun (WGS) entry which is preliminary data.</text>
</comment>